<feature type="region of interest" description="Disordered" evidence="1">
    <location>
        <begin position="66"/>
        <end position="91"/>
    </location>
</feature>
<dbReference type="Proteomes" id="UP001164776">
    <property type="component" value="Unassembled WGS sequence"/>
</dbReference>
<dbReference type="AlphaFoldDB" id="A0A9W7XET6"/>
<proteinExistence type="predicted"/>
<gene>
    <name evidence="2" type="ORF">BS78_K144100</name>
</gene>
<evidence type="ECO:0000313" key="2">
    <source>
        <dbReference type="EMBL" id="KAJ1257251.1"/>
    </source>
</evidence>
<feature type="region of interest" description="Disordered" evidence="1">
    <location>
        <begin position="1"/>
        <end position="29"/>
    </location>
</feature>
<sequence>MPIPPRHVPHSSPPSLHACDRDPRPSTLAKPNLTRRVTIARDPLLACNTAGRRTLSWCATTARRRHHRHPHRRGSLPRWSHPSNPAALRHRRPANRDEGTVSLLDIYHLVSGTNTHCCGAQMSNSRGWLVIASDGLIVCGMHRAFKKL</sequence>
<evidence type="ECO:0000256" key="1">
    <source>
        <dbReference type="SAM" id="MobiDB-lite"/>
    </source>
</evidence>
<name>A0A9W7XET6_9POAL</name>
<organism evidence="2 3">
    <name type="scientific">Paspalum vaginatum</name>
    <name type="common">seashore paspalum</name>
    <dbReference type="NCBI Taxonomy" id="158149"/>
    <lineage>
        <taxon>Eukaryota</taxon>
        <taxon>Viridiplantae</taxon>
        <taxon>Streptophyta</taxon>
        <taxon>Embryophyta</taxon>
        <taxon>Tracheophyta</taxon>
        <taxon>Spermatophyta</taxon>
        <taxon>Magnoliopsida</taxon>
        <taxon>Liliopsida</taxon>
        <taxon>Poales</taxon>
        <taxon>Poaceae</taxon>
        <taxon>PACMAD clade</taxon>
        <taxon>Panicoideae</taxon>
        <taxon>Andropogonodae</taxon>
        <taxon>Paspaleae</taxon>
        <taxon>Paspalinae</taxon>
        <taxon>Paspalum</taxon>
    </lineage>
</organism>
<keyword evidence="3" id="KW-1185">Reference proteome</keyword>
<feature type="compositionally biased region" description="Basic residues" evidence="1">
    <location>
        <begin position="66"/>
        <end position="75"/>
    </location>
</feature>
<dbReference type="EMBL" id="MU629431">
    <property type="protein sequence ID" value="KAJ1257251.1"/>
    <property type="molecule type" value="Genomic_DNA"/>
</dbReference>
<reference evidence="2 3" key="1">
    <citation type="submission" date="2022-10" db="EMBL/GenBank/DDBJ databases">
        <title>WGS assembly of Paspalum vaginatum 540-79.</title>
        <authorList>
            <person name="Sun G."/>
            <person name="Wase N."/>
            <person name="Shu S."/>
            <person name="Jenkins J."/>
            <person name="Zhou B."/>
            <person name="Torres-Rodriguez J."/>
            <person name="Chen C."/>
            <person name="Sandor L."/>
            <person name="Plott C."/>
            <person name="Yoshinga Y."/>
            <person name="Daum C."/>
            <person name="Qi P."/>
            <person name="Barry K."/>
            <person name="Lipzen A."/>
            <person name="Berry L."/>
            <person name="Pedersen C."/>
            <person name="Gottilla T."/>
            <person name="Foltz A."/>
            <person name="Yu H."/>
            <person name="O'Malley R."/>
            <person name="Zhang C."/>
            <person name="Devos K."/>
            <person name="Sigmon B."/>
            <person name="Yu B."/>
            <person name="Obata T."/>
            <person name="Schmutz J."/>
            <person name="Schnable J."/>
        </authorList>
    </citation>
    <scope>NUCLEOTIDE SEQUENCE [LARGE SCALE GENOMIC DNA]</scope>
    <source>
        <strain evidence="3">cv. 540-79</strain>
    </source>
</reference>
<comment type="caution">
    <text evidence="2">The sequence shown here is derived from an EMBL/GenBank/DDBJ whole genome shotgun (WGS) entry which is preliminary data.</text>
</comment>
<evidence type="ECO:0000313" key="3">
    <source>
        <dbReference type="Proteomes" id="UP001164776"/>
    </source>
</evidence>
<accession>A0A9W7XET6</accession>
<protein>
    <submittedName>
        <fullName evidence="2">Uncharacterized protein</fullName>
    </submittedName>
</protein>